<protein>
    <recommendedName>
        <fullName evidence="3">GTPase</fullName>
    </recommendedName>
</protein>
<comment type="caution">
    <text evidence="1">The sequence shown here is derived from an EMBL/GenBank/DDBJ whole genome shotgun (WGS) entry which is preliminary data.</text>
</comment>
<dbReference type="AlphaFoldDB" id="A0A5J4J4F3"/>
<evidence type="ECO:0008006" key="3">
    <source>
        <dbReference type="Google" id="ProtNLM"/>
    </source>
</evidence>
<evidence type="ECO:0000313" key="1">
    <source>
        <dbReference type="EMBL" id="GER60681.1"/>
    </source>
</evidence>
<dbReference type="EMBL" id="BKCG01000009">
    <property type="protein sequence ID" value="GER60681.1"/>
    <property type="molecule type" value="Genomic_DNA"/>
</dbReference>
<reference evidence="1 2" key="1">
    <citation type="submission" date="2019-08" db="EMBL/GenBank/DDBJ databases">
        <title>Draft genome sequence of Ulvibacter marinus type strain NBRC 109484.</title>
        <authorList>
            <person name="Kawano K."/>
            <person name="Ushijima N."/>
            <person name="Kihara M."/>
            <person name="Itoh H."/>
        </authorList>
    </citation>
    <scope>NUCLEOTIDE SEQUENCE [LARGE SCALE GENOMIC DNA]</scope>
    <source>
        <strain evidence="1 2">NBRC 109484</strain>
    </source>
</reference>
<dbReference type="RefSeq" id="WP_151675112.1">
    <property type="nucleotide sequence ID" value="NZ_BKCG01000009.1"/>
</dbReference>
<dbReference type="OrthoDB" id="572467at2"/>
<proteinExistence type="predicted"/>
<sequence length="127" mass="14671">MSKKLIFVYNANSGAVNSLIGTAHKIISPQTYECNLCALTFGNFTENLIWKEFRNSSNVEMEFLHKDEFLKQYRSKWLPKYEFPIVLIATDNELGVFMLPKFLKVFDTTENLIEAIEVKLKLLSQLG</sequence>
<name>A0A5J4J4F3_9FLAO</name>
<gene>
    <name evidence="1" type="ORF">ULMA_27890</name>
</gene>
<dbReference type="Proteomes" id="UP000326509">
    <property type="component" value="Unassembled WGS sequence"/>
</dbReference>
<evidence type="ECO:0000313" key="2">
    <source>
        <dbReference type="Proteomes" id="UP000326509"/>
    </source>
</evidence>
<keyword evidence="2" id="KW-1185">Reference proteome</keyword>
<organism evidence="1 2">
    <name type="scientific">Patiriisocius marinus</name>
    <dbReference type="NCBI Taxonomy" id="1397112"/>
    <lineage>
        <taxon>Bacteria</taxon>
        <taxon>Pseudomonadati</taxon>
        <taxon>Bacteroidota</taxon>
        <taxon>Flavobacteriia</taxon>
        <taxon>Flavobacteriales</taxon>
        <taxon>Flavobacteriaceae</taxon>
        <taxon>Patiriisocius</taxon>
    </lineage>
</organism>
<accession>A0A5J4J4F3</accession>